<dbReference type="UniPathway" id="UPA00378"/>
<dbReference type="InterPro" id="IPR003859">
    <property type="entry name" value="Galactosyl_T"/>
</dbReference>
<evidence type="ECO:0000259" key="13">
    <source>
        <dbReference type="Pfam" id="PF13733"/>
    </source>
</evidence>
<evidence type="ECO:0000313" key="15">
    <source>
        <dbReference type="Proteomes" id="UP000270296"/>
    </source>
</evidence>
<evidence type="ECO:0000259" key="12">
    <source>
        <dbReference type="Pfam" id="PF02709"/>
    </source>
</evidence>
<evidence type="ECO:0000313" key="16">
    <source>
        <dbReference type="WBParaSite" id="SBAD_0001108501-mRNA-1"/>
    </source>
</evidence>
<feature type="transmembrane region" description="Helical" evidence="11">
    <location>
        <begin position="12"/>
        <end position="30"/>
    </location>
</feature>
<keyword evidence="10 11" id="KW-0325">Glycoprotein</keyword>
<evidence type="ECO:0000256" key="5">
    <source>
        <dbReference type="ARBA" id="ARBA00022679"/>
    </source>
</evidence>
<keyword evidence="11" id="KW-0479">Metal-binding</keyword>
<dbReference type="WBParaSite" id="SBAD_0001108501-mRNA-1">
    <property type="protein sequence ID" value="SBAD_0001108501-mRNA-1"/>
    <property type="gene ID" value="SBAD_0001108501"/>
</dbReference>
<comment type="pathway">
    <text evidence="2 11">Protein modification; protein glycosylation.</text>
</comment>
<dbReference type="InterPro" id="IPR029044">
    <property type="entry name" value="Nucleotide-diphossugar_trans"/>
</dbReference>
<accession>A0A183J4B3</accession>
<evidence type="ECO:0000256" key="2">
    <source>
        <dbReference type="ARBA" id="ARBA00004922"/>
    </source>
</evidence>
<dbReference type="Pfam" id="PF13733">
    <property type="entry name" value="Glyco_transf_7N"/>
    <property type="match status" value="1"/>
</dbReference>
<dbReference type="Pfam" id="PF02709">
    <property type="entry name" value="Glyco_transf_7C"/>
    <property type="match status" value="1"/>
</dbReference>
<keyword evidence="8 11" id="KW-1133">Transmembrane helix</keyword>
<evidence type="ECO:0000256" key="1">
    <source>
        <dbReference type="ARBA" id="ARBA00004606"/>
    </source>
</evidence>
<feature type="domain" description="Galactosyltransferase N-terminal" evidence="13">
    <location>
        <begin position="114"/>
        <end position="220"/>
    </location>
</feature>
<comment type="cofactor">
    <cofactor evidence="11">
        <name>Mn(2+)</name>
        <dbReference type="ChEBI" id="CHEBI:29035"/>
    </cofactor>
</comment>
<dbReference type="CDD" id="cd00899">
    <property type="entry name" value="b4GalT"/>
    <property type="match status" value="1"/>
</dbReference>
<dbReference type="GO" id="GO:0006688">
    <property type="term" value="P:glycosphingolipid biosynthetic process"/>
    <property type="evidence" value="ECO:0007669"/>
    <property type="project" value="TreeGrafter"/>
</dbReference>
<dbReference type="AlphaFoldDB" id="A0A183J4B3"/>
<dbReference type="GO" id="GO:0046872">
    <property type="term" value="F:metal ion binding"/>
    <property type="evidence" value="ECO:0007669"/>
    <property type="project" value="UniProtKB-UniRule"/>
</dbReference>
<keyword evidence="4 11" id="KW-0328">Glycosyltransferase</keyword>
<dbReference type="InterPro" id="IPR027791">
    <property type="entry name" value="Galactosyl_T_C"/>
</dbReference>
<evidence type="ECO:0000256" key="3">
    <source>
        <dbReference type="ARBA" id="ARBA00005735"/>
    </source>
</evidence>
<dbReference type="GO" id="GO:0033842">
    <property type="term" value="F:N-acetyl-beta-glucosaminyl-derivative 4-beta-N-acetylgalactosaminyltransferase activity"/>
    <property type="evidence" value="ECO:0007669"/>
    <property type="project" value="TreeGrafter"/>
</dbReference>
<reference evidence="14 15" key="2">
    <citation type="submission" date="2018-11" db="EMBL/GenBank/DDBJ databases">
        <authorList>
            <consortium name="Pathogen Informatics"/>
        </authorList>
    </citation>
    <scope>NUCLEOTIDE SEQUENCE [LARGE SCALE GENOMIC DNA]</scope>
</reference>
<dbReference type="OrthoDB" id="10038994at2759"/>
<organism evidence="16">
    <name type="scientific">Soboliphyme baturini</name>
    <dbReference type="NCBI Taxonomy" id="241478"/>
    <lineage>
        <taxon>Eukaryota</taxon>
        <taxon>Metazoa</taxon>
        <taxon>Ecdysozoa</taxon>
        <taxon>Nematoda</taxon>
        <taxon>Enoplea</taxon>
        <taxon>Dorylaimia</taxon>
        <taxon>Dioctophymatida</taxon>
        <taxon>Dioctophymatoidea</taxon>
        <taxon>Soboliphymatidae</taxon>
        <taxon>Soboliphyme</taxon>
    </lineage>
</organism>
<dbReference type="PRINTS" id="PR02050">
    <property type="entry name" value="B14GALTRFASE"/>
</dbReference>
<keyword evidence="5 11" id="KW-0808">Transferase</keyword>
<reference evidence="16" key="1">
    <citation type="submission" date="2016-06" db="UniProtKB">
        <authorList>
            <consortium name="WormBaseParasite"/>
        </authorList>
    </citation>
    <scope>IDENTIFICATION</scope>
</reference>
<evidence type="ECO:0000256" key="7">
    <source>
        <dbReference type="ARBA" id="ARBA00022968"/>
    </source>
</evidence>
<evidence type="ECO:0000313" key="14">
    <source>
        <dbReference type="EMBL" id="VDP34033.1"/>
    </source>
</evidence>
<comment type="similarity">
    <text evidence="3 11">Belongs to the glycosyltransferase 7 family.</text>
</comment>
<dbReference type="EMBL" id="UZAM01014452">
    <property type="protein sequence ID" value="VDP34033.1"/>
    <property type="molecule type" value="Genomic_DNA"/>
</dbReference>
<evidence type="ECO:0000256" key="4">
    <source>
        <dbReference type="ARBA" id="ARBA00022676"/>
    </source>
</evidence>
<proteinExistence type="inferred from homology"/>
<protein>
    <recommendedName>
        <fullName evidence="11">Beta-1,4-N-acetylgalactosaminyltransferase</fullName>
        <ecNumber evidence="11">2.4.1.-</ecNumber>
    </recommendedName>
    <alternativeName>
        <fullName evidence="11">Beta-4-GalNAcT</fullName>
    </alternativeName>
</protein>
<evidence type="ECO:0000256" key="6">
    <source>
        <dbReference type="ARBA" id="ARBA00022692"/>
    </source>
</evidence>
<dbReference type="GO" id="GO:0005975">
    <property type="term" value="P:carbohydrate metabolic process"/>
    <property type="evidence" value="ECO:0007669"/>
    <property type="project" value="InterPro"/>
</dbReference>
<dbReference type="PANTHER" id="PTHR19300">
    <property type="entry name" value="BETA-1,4-GALACTOSYLTRANSFERASE"/>
    <property type="match status" value="1"/>
</dbReference>
<keyword evidence="7 11" id="KW-0735">Signal-anchor</keyword>
<dbReference type="Gene3D" id="3.90.550.10">
    <property type="entry name" value="Spore Coat Polysaccharide Biosynthesis Protein SpsA, Chain A"/>
    <property type="match status" value="1"/>
</dbReference>
<keyword evidence="11" id="KW-0464">Manganese</keyword>
<dbReference type="InterPro" id="IPR027995">
    <property type="entry name" value="Galactosyl_T_N"/>
</dbReference>
<comment type="subcellular location">
    <subcellularLocation>
        <location evidence="1 11">Membrane</location>
        <topology evidence="1 11">Single-pass type II membrane protein</topology>
    </subcellularLocation>
</comment>
<gene>
    <name evidence="14" type="ORF">SBAD_LOCUS10711</name>
</gene>
<dbReference type="SUPFAM" id="SSF53448">
    <property type="entry name" value="Nucleotide-diphospho-sugar transferases"/>
    <property type="match status" value="1"/>
</dbReference>
<evidence type="ECO:0000256" key="8">
    <source>
        <dbReference type="ARBA" id="ARBA00022989"/>
    </source>
</evidence>
<dbReference type="GO" id="GO:0005794">
    <property type="term" value="C:Golgi apparatus"/>
    <property type="evidence" value="ECO:0007669"/>
    <property type="project" value="TreeGrafter"/>
</dbReference>
<dbReference type="Proteomes" id="UP000270296">
    <property type="component" value="Unassembled WGS sequence"/>
</dbReference>
<name>A0A183J4B3_9BILA</name>
<keyword evidence="15" id="KW-1185">Reference proteome</keyword>
<evidence type="ECO:0000256" key="11">
    <source>
        <dbReference type="RuleBase" id="RU368121"/>
    </source>
</evidence>
<evidence type="ECO:0000256" key="9">
    <source>
        <dbReference type="ARBA" id="ARBA00023136"/>
    </source>
</evidence>
<evidence type="ECO:0000256" key="10">
    <source>
        <dbReference type="ARBA" id="ARBA00023180"/>
    </source>
</evidence>
<sequence>MGFRAEYGIKKLTFFFAAAFTLLVVCHFAFRLTPNDPEIPVVWEEYRKNDAKNYPGHNPGNGSSLKEETTSLAIEVSSNSQEKGTRHEVSFESPSFNDLNIMFGNVSFIKGSRESSTAIIIPYRNRENHLRTFLFNLVPFLEKQNCSYAFYVVEQVIVFCKCAAMRHYRFPFPVPKQIFNKGKLMNVGYLFAKALRHHSCYIFHDVDLLPEDIRNVYACDQNPRHLAVAVDTLNYRLIYNQLMGGVTVFTDTQFQAVNGFANYYWGWGAEDEDIYYRVLYANYTVQRDPEKISRYKMIRHHSHPLFKANPCRLRLLSQVQKLWKLDGLNNLVYKLIEIEETRFYTKLMVDALPDLSFERGC</sequence>
<dbReference type="PANTHER" id="PTHR19300:SF57">
    <property type="entry name" value="BETA-1,4-N-ACETYLGALACTOSAMINYLTRANSFERASE"/>
    <property type="match status" value="1"/>
</dbReference>
<keyword evidence="9 11" id="KW-0472">Membrane</keyword>
<dbReference type="GO" id="GO:0008378">
    <property type="term" value="F:galactosyltransferase activity"/>
    <property type="evidence" value="ECO:0007669"/>
    <property type="project" value="TreeGrafter"/>
</dbReference>
<dbReference type="EC" id="2.4.1.-" evidence="11"/>
<dbReference type="GO" id="GO:0016020">
    <property type="term" value="C:membrane"/>
    <property type="evidence" value="ECO:0007669"/>
    <property type="project" value="UniProtKB-SubCell"/>
</dbReference>
<comment type="function">
    <text evidence="11">Catalyzes the transfer of galactose onto proteins or lipids.</text>
</comment>
<feature type="domain" description="Galactosyltransferase C-terminal" evidence="12">
    <location>
        <begin position="224"/>
        <end position="301"/>
    </location>
</feature>
<keyword evidence="6 11" id="KW-0812">Transmembrane</keyword>